<protein>
    <submittedName>
        <fullName evidence="1">Uncharacterized protein</fullName>
    </submittedName>
</protein>
<organism evidence="1 2">
    <name type="scientific">Nonomuraea guangzhouensis</name>
    <dbReference type="NCBI Taxonomy" id="1291555"/>
    <lineage>
        <taxon>Bacteria</taxon>
        <taxon>Bacillati</taxon>
        <taxon>Actinomycetota</taxon>
        <taxon>Actinomycetes</taxon>
        <taxon>Streptosporangiales</taxon>
        <taxon>Streptosporangiaceae</taxon>
        <taxon>Nonomuraea</taxon>
    </lineage>
</organism>
<dbReference type="Proteomes" id="UP001597097">
    <property type="component" value="Unassembled WGS sequence"/>
</dbReference>
<accession>A0ABW4GXG0</accession>
<reference evidence="2" key="1">
    <citation type="journal article" date="2019" name="Int. J. Syst. Evol. Microbiol.">
        <title>The Global Catalogue of Microorganisms (GCM) 10K type strain sequencing project: providing services to taxonomists for standard genome sequencing and annotation.</title>
        <authorList>
            <consortium name="The Broad Institute Genomics Platform"/>
            <consortium name="The Broad Institute Genome Sequencing Center for Infectious Disease"/>
            <person name="Wu L."/>
            <person name="Ma J."/>
        </authorList>
    </citation>
    <scope>NUCLEOTIDE SEQUENCE [LARGE SCALE GENOMIC DNA]</scope>
    <source>
        <strain evidence="2">CGMCC 1.15399</strain>
    </source>
</reference>
<dbReference type="EMBL" id="JBHUCM010000051">
    <property type="protein sequence ID" value="MFD1545902.1"/>
    <property type="molecule type" value="Genomic_DNA"/>
</dbReference>
<evidence type="ECO:0000313" key="2">
    <source>
        <dbReference type="Proteomes" id="UP001597097"/>
    </source>
</evidence>
<evidence type="ECO:0000313" key="1">
    <source>
        <dbReference type="EMBL" id="MFD1545902.1"/>
    </source>
</evidence>
<dbReference type="RefSeq" id="WP_219537976.1">
    <property type="nucleotide sequence ID" value="NZ_JAHKRM010000042.1"/>
</dbReference>
<name>A0ABW4GXG0_9ACTN</name>
<keyword evidence="2" id="KW-1185">Reference proteome</keyword>
<gene>
    <name evidence="1" type="ORF">ACFSJ0_53300</name>
</gene>
<comment type="caution">
    <text evidence="1">The sequence shown here is derived from an EMBL/GenBank/DDBJ whole genome shotgun (WGS) entry which is preliminary data.</text>
</comment>
<sequence>MCTARSPTPPTPGRPNLATVPDRSAHTIIACDFLLVETILLKRLYVLVFIEHGTHSTWPE</sequence>
<proteinExistence type="predicted"/>